<accession>A0A0A1T4N5</accession>
<dbReference type="HOGENOM" id="CLU_044873_1_0_1"/>
<dbReference type="AlphaFoldDB" id="A0A0A1T4N5"/>
<evidence type="ECO:0000313" key="3">
    <source>
        <dbReference type="Proteomes" id="UP000039046"/>
    </source>
</evidence>
<gene>
    <name evidence="2" type="ORF">VHEMI05589</name>
</gene>
<dbReference type="OrthoDB" id="4939929at2759"/>
<organism evidence="2 3">
    <name type="scientific">[Torrubiella] hemipterigena</name>
    <dbReference type="NCBI Taxonomy" id="1531966"/>
    <lineage>
        <taxon>Eukaryota</taxon>
        <taxon>Fungi</taxon>
        <taxon>Dikarya</taxon>
        <taxon>Ascomycota</taxon>
        <taxon>Pezizomycotina</taxon>
        <taxon>Sordariomycetes</taxon>
        <taxon>Hypocreomycetidae</taxon>
        <taxon>Hypocreales</taxon>
        <taxon>Clavicipitaceae</taxon>
        <taxon>Clavicipitaceae incertae sedis</taxon>
        <taxon>'Torrubiella' clade</taxon>
    </lineage>
</organism>
<dbReference type="PANTHER" id="PTHR21974:SF2">
    <property type="entry name" value="RE15880P"/>
    <property type="match status" value="1"/>
</dbReference>
<dbReference type="Proteomes" id="UP000039046">
    <property type="component" value="Unassembled WGS sequence"/>
</dbReference>
<name>A0A0A1T4N5_9HYPO</name>
<keyword evidence="1" id="KW-0175">Coiled coil</keyword>
<proteinExistence type="predicted"/>
<evidence type="ECO:0000256" key="1">
    <source>
        <dbReference type="SAM" id="Coils"/>
    </source>
</evidence>
<reference evidence="2 3" key="1">
    <citation type="journal article" date="2015" name="Genome Announc.">
        <title>Draft Genome Sequence and Gene Annotation of the Entomopathogenic Fungus Verticillium hemipterigenum.</title>
        <authorList>
            <person name="Horn F."/>
            <person name="Habel A."/>
            <person name="Scharf D.H."/>
            <person name="Dworschak J."/>
            <person name="Brakhage A.A."/>
            <person name="Guthke R."/>
            <person name="Hertweck C."/>
            <person name="Linde J."/>
        </authorList>
    </citation>
    <scope>NUCLEOTIDE SEQUENCE [LARGE SCALE GENOMIC DNA]</scope>
</reference>
<keyword evidence="3" id="KW-1185">Reference proteome</keyword>
<dbReference type="EMBL" id="CDHN01000003">
    <property type="protein sequence ID" value="CEJ89764.1"/>
    <property type="molecule type" value="Genomic_DNA"/>
</dbReference>
<protein>
    <submittedName>
        <fullName evidence="2">Uncharacterized protein</fullName>
    </submittedName>
</protein>
<dbReference type="PANTHER" id="PTHR21974">
    <property type="entry name" value="RE15880P"/>
    <property type="match status" value="1"/>
</dbReference>
<evidence type="ECO:0000313" key="2">
    <source>
        <dbReference type="EMBL" id="CEJ89764.1"/>
    </source>
</evidence>
<dbReference type="STRING" id="1531966.A0A0A1T4N5"/>
<sequence length="384" mass="43483">MTDVETKIKQAAATNAELLTILANTEHAIPTAEEHDRLIADLQQQIAETEKKKKNVERKKNITQEQHEKYRDSRVKRFLYKATGKKERYQEKASAEEQKHFAMIQELRDTEDVLASLVSHLGGTVEVKPSLDAEAKKHKDAEIRLEDLYNSIFSGPTPSFPEEDVAEQRYIESSKAYRQAKMDEQKESTCATLLGEAKRQMSKAFQEIDRALQYSRADMFGGGMMMDMMERNHLSECQRWYSESQITVTRAQNASPMVGAMPQVYINTGNIMTDVFFDNIFTDMAFHKEIKRARGEMDRLWGALTHELAASISRRDALRGNATLAEQAVASAREILQVERSKIFDQVLRSTGDAKLIDLAGRGLHTDAKNADDRAGEDLPPYSG</sequence>
<feature type="coiled-coil region" evidence="1">
    <location>
        <begin position="32"/>
        <end position="73"/>
    </location>
</feature>